<reference evidence="12 13" key="3">
    <citation type="submission" date="2018-10" db="EMBL/GenBank/DDBJ databases">
        <title>Draft genome sequence of Candidatus Sulcia muelleri from Kolla paulula, a vector of Xylella fastidiosa causing Pierces disease of grapevine in Taiwan.</title>
        <authorList>
            <person name="Shih H.-T."/>
        </authorList>
    </citation>
    <scope>NUCLEOTIDE SEQUENCE [LARGE SCALE GENOMIC DNA]</scope>
    <source>
        <strain evidence="12 13">KPTW1</strain>
    </source>
</reference>
<evidence type="ECO:0000256" key="8">
    <source>
        <dbReference type="RuleBase" id="RU003905"/>
    </source>
</evidence>
<dbReference type="GO" id="GO:0006412">
    <property type="term" value="P:translation"/>
    <property type="evidence" value="ECO:0007669"/>
    <property type="project" value="UniProtKB-UniRule"/>
</dbReference>
<dbReference type="SUPFAM" id="SSF50447">
    <property type="entry name" value="Translation proteins"/>
    <property type="match status" value="1"/>
</dbReference>
<keyword evidence="4 7" id="KW-0689">Ribosomal protein</keyword>
<keyword evidence="3 7" id="KW-0694">RNA-binding</keyword>
<evidence type="ECO:0000256" key="10">
    <source>
        <dbReference type="SAM" id="MobiDB-lite"/>
    </source>
</evidence>
<evidence type="ECO:0000313" key="11">
    <source>
        <dbReference type="EMBL" id="RIU85671.1"/>
    </source>
</evidence>
<dbReference type="InterPro" id="IPR009000">
    <property type="entry name" value="Transl_B-barrel_sf"/>
</dbReference>
<evidence type="ECO:0000313" key="13">
    <source>
        <dbReference type="Proteomes" id="UP000265496"/>
    </source>
</evidence>
<evidence type="ECO:0000256" key="1">
    <source>
        <dbReference type="ARBA" id="ARBA00006540"/>
    </source>
</evidence>
<comment type="caution">
    <text evidence="12">The sequence shown here is derived from an EMBL/GenBank/DDBJ whole genome shotgun (WGS) entry which is preliminary data.</text>
</comment>
<dbReference type="Pfam" id="PF00297">
    <property type="entry name" value="Ribosomal_L3"/>
    <property type="match status" value="1"/>
</dbReference>
<dbReference type="Gene3D" id="3.30.160.810">
    <property type="match status" value="1"/>
</dbReference>
<dbReference type="GO" id="GO:0019843">
    <property type="term" value="F:rRNA binding"/>
    <property type="evidence" value="ECO:0007669"/>
    <property type="project" value="UniProtKB-UniRule"/>
</dbReference>
<feature type="region of interest" description="Disordered" evidence="10">
    <location>
        <begin position="127"/>
        <end position="149"/>
    </location>
</feature>
<keyword evidence="5 7" id="KW-0687">Ribonucleoprotein</keyword>
<dbReference type="NCBIfam" id="TIGR03625">
    <property type="entry name" value="L3_bact"/>
    <property type="match status" value="1"/>
</dbReference>
<evidence type="ECO:0000256" key="5">
    <source>
        <dbReference type="ARBA" id="ARBA00023274"/>
    </source>
</evidence>
<reference evidence="12" key="1">
    <citation type="submission" date="2018-08" db="EMBL/GenBank/DDBJ databases">
        <authorList>
            <person name="Ferrada E.E."/>
            <person name="Latorre B.A."/>
        </authorList>
    </citation>
    <scope>NUCLEOTIDE SEQUENCE</scope>
    <source>
        <strain evidence="12">KPTW1</strain>
    </source>
</reference>
<evidence type="ECO:0000256" key="3">
    <source>
        <dbReference type="ARBA" id="ARBA00022884"/>
    </source>
</evidence>
<gene>
    <name evidence="7" type="primary">rplC</name>
    <name evidence="12" type="ORF">D2A33_01115</name>
    <name evidence="11" type="ORF">D2A33_01155</name>
</gene>
<dbReference type="HAMAP" id="MF_01325_B">
    <property type="entry name" value="Ribosomal_uL3_B"/>
    <property type="match status" value="1"/>
</dbReference>
<dbReference type="InterPro" id="IPR019927">
    <property type="entry name" value="Ribosomal_uL3_bac/org-type"/>
</dbReference>
<dbReference type="RefSeq" id="WP_158366164.1">
    <property type="nucleotide sequence ID" value="NZ_QWZP01000008.1"/>
</dbReference>
<comment type="function">
    <text evidence="7 9">One of the primary rRNA binding proteins, it binds directly near the 3'-end of the 23S rRNA, where it nucleates assembly of the 50S subunit.</text>
</comment>
<evidence type="ECO:0000256" key="6">
    <source>
        <dbReference type="ARBA" id="ARBA00035243"/>
    </source>
</evidence>
<dbReference type="EMBL" id="QWZP01000009">
    <property type="protein sequence ID" value="RIU85671.1"/>
    <property type="molecule type" value="Genomic_DNA"/>
</dbReference>
<dbReference type="EMBL" id="QWZP01000008">
    <property type="protein sequence ID" value="RIU86037.1"/>
    <property type="molecule type" value="Genomic_DNA"/>
</dbReference>
<comment type="subunit">
    <text evidence="7 9">Part of the 50S ribosomal subunit. Forms a cluster with proteins L14 and L19.</text>
</comment>
<dbReference type="FunFam" id="2.40.30.10:FF:000047">
    <property type="entry name" value="50S ribosomal protein L3"/>
    <property type="match status" value="1"/>
</dbReference>
<dbReference type="PANTHER" id="PTHR11229">
    <property type="entry name" value="50S RIBOSOMAL PROTEIN L3"/>
    <property type="match status" value="1"/>
</dbReference>
<sequence length="206" mass="22748">MSGIIGKNIGMTSMYDESGFNVPCSIIEAGPCIVLQIKTKEKDGYDSCQLGFDEKKYKNTNKPLLFFFKKFKSTPKKKIFEFPIKGNIKSGNIIKLNCFNENELVNITGLSKGKGFQGVVKRHGFSGVGERSHGQHNRSRAPGSIGAGSDPSRVFKGTRMAGRMGNKKVTIKNRKILKIDLLNNFLIIKGSVPGAKNSYLIIKKLK</sequence>
<organism evidence="12 13">
    <name type="scientific">Candidatus Karelsulcia muelleri</name>
    <dbReference type="NCBI Taxonomy" id="336810"/>
    <lineage>
        <taxon>Bacteria</taxon>
        <taxon>Pseudomonadati</taxon>
        <taxon>Bacteroidota</taxon>
        <taxon>Flavobacteriia</taxon>
        <taxon>Flavobacteriales</taxon>
        <taxon>Candidatus Karelsulcia</taxon>
    </lineage>
</organism>
<evidence type="ECO:0000313" key="12">
    <source>
        <dbReference type="EMBL" id="RIU86037.1"/>
    </source>
</evidence>
<dbReference type="Proteomes" id="UP000265496">
    <property type="component" value="Unassembled WGS sequence"/>
</dbReference>
<comment type="similarity">
    <text evidence="1 7 8">Belongs to the universal ribosomal protein uL3 family.</text>
</comment>
<dbReference type="InterPro" id="IPR000597">
    <property type="entry name" value="Ribosomal_uL3"/>
</dbReference>
<protein>
    <recommendedName>
        <fullName evidence="6 7">Large ribosomal subunit protein uL3</fullName>
    </recommendedName>
</protein>
<dbReference type="GO" id="GO:0022625">
    <property type="term" value="C:cytosolic large ribosomal subunit"/>
    <property type="evidence" value="ECO:0007669"/>
    <property type="project" value="TreeGrafter"/>
</dbReference>
<evidence type="ECO:0000256" key="9">
    <source>
        <dbReference type="RuleBase" id="RU003906"/>
    </source>
</evidence>
<reference evidence="13" key="2">
    <citation type="submission" date="2018-08" db="EMBL/GenBank/DDBJ databases">
        <authorList>
            <person name="Dai Z."/>
        </authorList>
    </citation>
    <scope>NUCLEOTIDE SEQUENCE [LARGE SCALE GENOMIC DNA]</scope>
    <source>
        <strain evidence="13">KPTW1</strain>
    </source>
</reference>
<dbReference type="GO" id="GO:0003735">
    <property type="term" value="F:structural constituent of ribosome"/>
    <property type="evidence" value="ECO:0007669"/>
    <property type="project" value="UniProtKB-UniRule"/>
</dbReference>
<evidence type="ECO:0000256" key="4">
    <source>
        <dbReference type="ARBA" id="ARBA00022980"/>
    </source>
</evidence>
<accession>A0A3A1MN82</accession>
<name>A0A3A1MN82_9FLAO</name>
<dbReference type="Gene3D" id="2.40.30.10">
    <property type="entry name" value="Translation factors"/>
    <property type="match status" value="1"/>
</dbReference>
<dbReference type="PANTHER" id="PTHR11229:SF16">
    <property type="entry name" value="LARGE RIBOSOMAL SUBUNIT PROTEIN UL3C"/>
    <property type="match status" value="1"/>
</dbReference>
<dbReference type="PROSITE" id="PS00474">
    <property type="entry name" value="RIBOSOMAL_L3"/>
    <property type="match status" value="1"/>
</dbReference>
<proteinExistence type="inferred from homology"/>
<dbReference type="AlphaFoldDB" id="A0A3A1MN82"/>
<dbReference type="InterPro" id="IPR019926">
    <property type="entry name" value="Ribosomal_uL3_CS"/>
</dbReference>
<keyword evidence="2 7" id="KW-0699">rRNA-binding</keyword>
<evidence type="ECO:0000256" key="2">
    <source>
        <dbReference type="ARBA" id="ARBA00022730"/>
    </source>
</evidence>
<evidence type="ECO:0000256" key="7">
    <source>
        <dbReference type="HAMAP-Rule" id="MF_01325"/>
    </source>
</evidence>